<evidence type="ECO:0000313" key="3">
    <source>
        <dbReference type="Proteomes" id="UP001158067"/>
    </source>
</evidence>
<protein>
    <submittedName>
        <fullName evidence="2">Uncharacterized protein</fullName>
    </submittedName>
</protein>
<gene>
    <name evidence="2" type="ORF">SAMN06265222_101968</name>
</gene>
<feature type="region of interest" description="Disordered" evidence="1">
    <location>
        <begin position="48"/>
        <end position="77"/>
    </location>
</feature>
<reference evidence="2 3" key="1">
    <citation type="submission" date="2017-05" db="EMBL/GenBank/DDBJ databases">
        <authorList>
            <person name="Varghese N."/>
            <person name="Submissions S."/>
        </authorList>
    </citation>
    <scope>NUCLEOTIDE SEQUENCE [LARGE SCALE GENOMIC DNA]</scope>
    <source>
        <strain evidence="2 3">DSM 25457</strain>
    </source>
</reference>
<accession>A0ABY1PT81</accession>
<keyword evidence="3" id="KW-1185">Reference proteome</keyword>
<sequence length="77" mass="8720">MAWNASQNRLELSNFGEELCSFGLGRNRKTMALNCSNQNLDTRVVNTKATQSRRAIHTRPKERSSYHPDSLRAGGIR</sequence>
<evidence type="ECO:0000313" key="2">
    <source>
        <dbReference type="EMBL" id="SMP43637.1"/>
    </source>
</evidence>
<evidence type="ECO:0000256" key="1">
    <source>
        <dbReference type="SAM" id="MobiDB-lite"/>
    </source>
</evidence>
<dbReference type="Proteomes" id="UP001158067">
    <property type="component" value="Unassembled WGS sequence"/>
</dbReference>
<proteinExistence type="predicted"/>
<dbReference type="EMBL" id="FXUG01000001">
    <property type="protein sequence ID" value="SMP43637.1"/>
    <property type="molecule type" value="Genomic_DNA"/>
</dbReference>
<comment type="caution">
    <text evidence="2">The sequence shown here is derived from an EMBL/GenBank/DDBJ whole genome shotgun (WGS) entry which is preliminary data.</text>
</comment>
<name>A0ABY1PT81_9BACT</name>
<organism evidence="2 3">
    <name type="scientific">Neorhodopirellula lusitana</name>
    <dbReference type="NCBI Taxonomy" id="445327"/>
    <lineage>
        <taxon>Bacteria</taxon>
        <taxon>Pseudomonadati</taxon>
        <taxon>Planctomycetota</taxon>
        <taxon>Planctomycetia</taxon>
        <taxon>Pirellulales</taxon>
        <taxon>Pirellulaceae</taxon>
        <taxon>Neorhodopirellula</taxon>
    </lineage>
</organism>
<feature type="compositionally biased region" description="Basic and acidic residues" evidence="1">
    <location>
        <begin position="59"/>
        <end position="70"/>
    </location>
</feature>